<keyword evidence="2" id="KW-1185">Reference proteome</keyword>
<accession>A0AC60PAC6</accession>
<comment type="caution">
    <text evidence="1">The sequence shown here is derived from an EMBL/GenBank/DDBJ whole genome shotgun (WGS) entry which is preliminary data.</text>
</comment>
<evidence type="ECO:0000313" key="1">
    <source>
        <dbReference type="EMBL" id="KAG0416446.1"/>
    </source>
</evidence>
<organism evidence="1 2">
    <name type="scientific">Ixodes persulcatus</name>
    <name type="common">Taiga tick</name>
    <dbReference type="NCBI Taxonomy" id="34615"/>
    <lineage>
        <taxon>Eukaryota</taxon>
        <taxon>Metazoa</taxon>
        <taxon>Ecdysozoa</taxon>
        <taxon>Arthropoda</taxon>
        <taxon>Chelicerata</taxon>
        <taxon>Arachnida</taxon>
        <taxon>Acari</taxon>
        <taxon>Parasitiformes</taxon>
        <taxon>Ixodida</taxon>
        <taxon>Ixodoidea</taxon>
        <taxon>Ixodidae</taxon>
        <taxon>Ixodinae</taxon>
        <taxon>Ixodes</taxon>
    </lineage>
</organism>
<dbReference type="EMBL" id="JABSTQ010010951">
    <property type="protein sequence ID" value="KAG0416446.1"/>
    <property type="molecule type" value="Genomic_DNA"/>
</dbReference>
<dbReference type="Proteomes" id="UP000805193">
    <property type="component" value="Unassembled WGS sequence"/>
</dbReference>
<evidence type="ECO:0000313" key="2">
    <source>
        <dbReference type="Proteomes" id="UP000805193"/>
    </source>
</evidence>
<sequence length="86" mass="9630">MKLVPLEKEVNLRFLWMLIRVSAIVRRSTNACVALYDVELDDRDGVCASRGPYPRLRAVAAALRASRIFTGNRETTPPSKRPADTS</sequence>
<proteinExistence type="predicted"/>
<reference evidence="1 2" key="1">
    <citation type="journal article" date="2020" name="Cell">
        <title>Large-Scale Comparative Analyses of Tick Genomes Elucidate Their Genetic Diversity and Vector Capacities.</title>
        <authorList>
            <consortium name="Tick Genome and Microbiome Consortium (TIGMIC)"/>
            <person name="Jia N."/>
            <person name="Wang J."/>
            <person name="Shi W."/>
            <person name="Du L."/>
            <person name="Sun Y."/>
            <person name="Zhan W."/>
            <person name="Jiang J.F."/>
            <person name="Wang Q."/>
            <person name="Zhang B."/>
            <person name="Ji P."/>
            <person name="Bell-Sakyi L."/>
            <person name="Cui X.M."/>
            <person name="Yuan T.T."/>
            <person name="Jiang B.G."/>
            <person name="Yang W.F."/>
            <person name="Lam T.T."/>
            <person name="Chang Q.C."/>
            <person name="Ding S.J."/>
            <person name="Wang X.J."/>
            <person name="Zhu J.G."/>
            <person name="Ruan X.D."/>
            <person name="Zhao L."/>
            <person name="Wei J.T."/>
            <person name="Ye R.Z."/>
            <person name="Que T.C."/>
            <person name="Du C.H."/>
            <person name="Zhou Y.H."/>
            <person name="Cheng J.X."/>
            <person name="Dai P.F."/>
            <person name="Guo W.B."/>
            <person name="Han X.H."/>
            <person name="Huang E.J."/>
            <person name="Li L.F."/>
            <person name="Wei W."/>
            <person name="Gao Y.C."/>
            <person name="Liu J.Z."/>
            <person name="Shao H.Z."/>
            <person name="Wang X."/>
            <person name="Wang C.C."/>
            <person name="Yang T.C."/>
            <person name="Huo Q.B."/>
            <person name="Li W."/>
            <person name="Chen H.Y."/>
            <person name="Chen S.E."/>
            <person name="Zhou L.G."/>
            <person name="Ni X.B."/>
            <person name="Tian J.H."/>
            <person name="Sheng Y."/>
            <person name="Liu T."/>
            <person name="Pan Y.S."/>
            <person name="Xia L.Y."/>
            <person name="Li J."/>
            <person name="Zhao F."/>
            <person name="Cao W.C."/>
        </authorList>
    </citation>
    <scope>NUCLEOTIDE SEQUENCE [LARGE SCALE GENOMIC DNA]</scope>
    <source>
        <strain evidence="1">Iper-2018</strain>
    </source>
</reference>
<name>A0AC60PAC6_IXOPE</name>
<protein>
    <submittedName>
        <fullName evidence="1">Uncharacterized protein</fullName>
    </submittedName>
</protein>
<gene>
    <name evidence="1" type="ORF">HPB47_006408</name>
</gene>